<dbReference type="GO" id="GO:0022857">
    <property type="term" value="F:transmembrane transporter activity"/>
    <property type="evidence" value="ECO:0007669"/>
    <property type="project" value="InterPro"/>
</dbReference>
<feature type="transmembrane region" description="Helical" evidence="11">
    <location>
        <begin position="293"/>
        <end position="310"/>
    </location>
</feature>
<evidence type="ECO:0000256" key="4">
    <source>
        <dbReference type="ARBA" id="ARBA00022475"/>
    </source>
</evidence>
<keyword evidence="4" id="KW-1003">Cell membrane</keyword>
<feature type="transmembrane region" description="Helical" evidence="11">
    <location>
        <begin position="158"/>
        <end position="180"/>
    </location>
</feature>
<evidence type="ECO:0000313" key="12">
    <source>
        <dbReference type="EMBL" id="KXB35019.1"/>
    </source>
</evidence>
<evidence type="ECO:0000256" key="10">
    <source>
        <dbReference type="ARBA" id="ARBA00039382"/>
    </source>
</evidence>
<dbReference type="InterPro" id="IPR001851">
    <property type="entry name" value="ABC_transp_permease"/>
</dbReference>
<keyword evidence="3" id="KW-0813">Transport</keyword>
<evidence type="ECO:0000256" key="2">
    <source>
        <dbReference type="ARBA" id="ARBA00011262"/>
    </source>
</evidence>
<evidence type="ECO:0000256" key="8">
    <source>
        <dbReference type="ARBA" id="ARBA00023136"/>
    </source>
</evidence>
<evidence type="ECO:0000256" key="7">
    <source>
        <dbReference type="ARBA" id="ARBA00022989"/>
    </source>
</evidence>
<comment type="function">
    <text evidence="9">Part of the ABC transporter complex LsrABCD involved in autoinducer 2 (AI-2) import. Probably responsible for the translocation of the substrate across the membrane.</text>
</comment>
<reference evidence="13" key="1">
    <citation type="submission" date="2016-01" db="EMBL/GenBank/DDBJ databases">
        <authorList>
            <person name="Mitreva M."/>
            <person name="Pepin K.H."/>
            <person name="Mihindukulasuriya K.A."/>
            <person name="Fulton R."/>
            <person name="Fronick C."/>
            <person name="O'Laughlin M."/>
            <person name="Miner T."/>
            <person name="Herter B."/>
            <person name="Rosa B.A."/>
            <person name="Cordes M."/>
            <person name="Tomlinson C."/>
            <person name="Wollam A."/>
            <person name="Palsikar V.B."/>
            <person name="Mardis E.R."/>
            <person name="Wilson R.K."/>
        </authorList>
    </citation>
    <scope>NUCLEOTIDE SEQUENCE [LARGE SCALE GENOMIC DNA]</scope>
    <source>
        <strain evidence="13">DNF00019</strain>
    </source>
</reference>
<feature type="transmembrane region" description="Helical" evidence="11">
    <location>
        <begin position="38"/>
        <end position="60"/>
    </location>
</feature>
<dbReference type="Proteomes" id="UP000070675">
    <property type="component" value="Unassembled WGS sequence"/>
</dbReference>
<dbReference type="Pfam" id="PF02653">
    <property type="entry name" value="BPD_transp_2"/>
    <property type="match status" value="1"/>
</dbReference>
<protein>
    <recommendedName>
        <fullName evidence="10">Autoinducer 2 import system permease protein LsrC</fullName>
    </recommendedName>
</protein>
<feature type="transmembrane region" description="Helical" evidence="11">
    <location>
        <begin position="211"/>
        <end position="233"/>
    </location>
</feature>
<feature type="transmembrane region" description="Helical" evidence="11">
    <location>
        <begin position="67"/>
        <end position="84"/>
    </location>
</feature>
<keyword evidence="13" id="KW-1185">Reference proteome</keyword>
<keyword evidence="8 11" id="KW-0472">Membrane</keyword>
<evidence type="ECO:0000256" key="11">
    <source>
        <dbReference type="SAM" id="Phobius"/>
    </source>
</evidence>
<dbReference type="AlphaFoldDB" id="A0A133XVS0"/>
<dbReference type="EMBL" id="LSCR01000007">
    <property type="protein sequence ID" value="KXB35019.1"/>
    <property type="molecule type" value="Genomic_DNA"/>
</dbReference>
<feature type="transmembrane region" description="Helical" evidence="11">
    <location>
        <begin position="120"/>
        <end position="138"/>
    </location>
</feature>
<dbReference type="RefSeq" id="WP_066305094.1">
    <property type="nucleotide sequence ID" value="NZ_KQ959487.1"/>
</dbReference>
<evidence type="ECO:0000256" key="9">
    <source>
        <dbReference type="ARBA" id="ARBA00025439"/>
    </source>
</evidence>
<feature type="transmembrane region" description="Helical" evidence="11">
    <location>
        <begin position="269"/>
        <end position="287"/>
    </location>
</feature>
<dbReference type="PANTHER" id="PTHR32196">
    <property type="entry name" value="ABC TRANSPORTER PERMEASE PROTEIN YPHD-RELATED-RELATED"/>
    <property type="match status" value="1"/>
</dbReference>
<comment type="subunit">
    <text evidence="2">The complex is composed of two ATP-binding proteins (LsrA), two transmembrane proteins (LsrC and LsrD) and a solute-binding protein (LsrB).</text>
</comment>
<gene>
    <name evidence="12" type="ORF">HMPREF3192_00632</name>
</gene>
<sequence length="358" mass="37324">MNVVKRLIKARGFSALIFLLMLFVGVGAINPAFLTPANIAACFNTSVVYTLVAVGVAFTLFIGEIDVSVGSNLGLVAAVVGTMLRDGQPLIAAIAVGIVLGALIGLVNAWGVAVMKAPSLIFTLGVNGVLRGIIYVYTNGAWVENLPKRFKDFSAVTGIGNLTVYYCAVIALVILIHLTLVKTRQGRWFAAVGDNANGATLVGLPTLQTKIAAYVICGIFAAIGGILFCSRIGFVTPMAGNGYEMKAIAACVLGGVSLLGGVGSTLGAAVGAVIMASISYLLVFMGFSSNYDNAITGVILIVIVVVDALLQHRTIVKSRHARLNARVSTLPTLDKLAQQIDEFGADVINPHDSREGGR</sequence>
<dbReference type="OrthoDB" id="3185552at2"/>
<dbReference type="PANTHER" id="PTHR32196:SF29">
    <property type="entry name" value="AUTOINDUCER 2 IMPORT SYSTEM PERMEASE PROTEIN LSRC"/>
    <property type="match status" value="1"/>
</dbReference>
<name>A0A133XVS0_9ACTN</name>
<keyword evidence="6 11" id="KW-0812">Transmembrane</keyword>
<dbReference type="CDD" id="cd06579">
    <property type="entry name" value="TM_PBP1_transp_AraH_like"/>
    <property type="match status" value="1"/>
</dbReference>
<comment type="subcellular location">
    <subcellularLocation>
        <location evidence="1">Cell membrane</location>
        <topology evidence="1">Multi-pass membrane protein</topology>
    </subcellularLocation>
</comment>
<keyword evidence="5" id="KW-0997">Cell inner membrane</keyword>
<evidence type="ECO:0000256" key="3">
    <source>
        <dbReference type="ARBA" id="ARBA00022448"/>
    </source>
</evidence>
<keyword evidence="7 11" id="KW-1133">Transmembrane helix</keyword>
<feature type="transmembrane region" description="Helical" evidence="11">
    <location>
        <begin position="245"/>
        <end position="262"/>
    </location>
</feature>
<accession>A0A133XVS0</accession>
<evidence type="ECO:0000256" key="1">
    <source>
        <dbReference type="ARBA" id="ARBA00004651"/>
    </source>
</evidence>
<evidence type="ECO:0000256" key="5">
    <source>
        <dbReference type="ARBA" id="ARBA00022519"/>
    </source>
</evidence>
<proteinExistence type="predicted"/>
<evidence type="ECO:0000313" key="13">
    <source>
        <dbReference type="Proteomes" id="UP000070675"/>
    </source>
</evidence>
<dbReference type="GO" id="GO:0005886">
    <property type="term" value="C:plasma membrane"/>
    <property type="evidence" value="ECO:0007669"/>
    <property type="project" value="UniProtKB-SubCell"/>
</dbReference>
<organism evidence="12 13">
    <name type="scientific">Atopobium deltae</name>
    <dbReference type="NCBI Taxonomy" id="1393034"/>
    <lineage>
        <taxon>Bacteria</taxon>
        <taxon>Bacillati</taxon>
        <taxon>Actinomycetota</taxon>
        <taxon>Coriobacteriia</taxon>
        <taxon>Coriobacteriales</taxon>
        <taxon>Atopobiaceae</taxon>
        <taxon>Atopobium</taxon>
    </lineage>
</organism>
<dbReference type="PATRIC" id="fig|1393034.3.peg.613"/>
<comment type="caution">
    <text evidence="12">The sequence shown here is derived from an EMBL/GenBank/DDBJ whole genome shotgun (WGS) entry which is preliminary data.</text>
</comment>
<evidence type="ECO:0000256" key="6">
    <source>
        <dbReference type="ARBA" id="ARBA00022692"/>
    </source>
</evidence>
<dbReference type="STRING" id="1393034.HMPREF3192_00632"/>
<feature type="transmembrane region" description="Helical" evidence="11">
    <location>
        <begin position="90"/>
        <end position="113"/>
    </location>
</feature>